<sequence length="278" mass="32345">MKLRFSDRIGKTKVRTDILKEGLTPEMENSLWTLIHDLVLEPKSNEPGYNKKYSDLTKFYRNLWIHFFKRPIDKMPRHYSQVDSYEAKTILRDHFYKAEWYEKLNLVEFCFEDEGKQLHEVCNDFLKREFSAYRFVDGIIVEVNSKEEIIEIEEALNQSDKFKPVKTHLSTALRLLADKKSPDYRNSIKESISAVESISKIIVADNSTTLGQALKEIEKRHKIPKSLKSAFSTLYGYTSDVGGIRHALLDGDDEVKLEEAKFMLVACSAFINYLITKI</sequence>
<accession>A0A2T4DT53</accession>
<reference evidence="2 3" key="1">
    <citation type="submission" date="2018-03" db="EMBL/GenBank/DDBJ databases">
        <title>Cross-interface Injection: A General Nanoliter Liquid Handling Method Applied to Single Cells Genome Amplification Automated Nanoliter Liquid Handling Applied to Single Cell Multiple Displacement Amplification.</title>
        <authorList>
            <person name="Yun J."/>
            <person name="Xu P."/>
            <person name="Xu J."/>
            <person name="Dai X."/>
            <person name="Wang Y."/>
            <person name="Zheng X."/>
            <person name="Cao C."/>
            <person name="Yi Q."/>
            <person name="Zhu Y."/>
            <person name="Wang L."/>
            <person name="Dong Z."/>
            <person name="Huang Y."/>
            <person name="Huang L."/>
            <person name="Du W."/>
        </authorList>
    </citation>
    <scope>NUCLEOTIDE SEQUENCE [LARGE SCALE GENOMIC DNA]</scope>
    <source>
        <strain evidence="2 3">Z-D1-2</strain>
    </source>
</reference>
<comment type="caution">
    <text evidence="2">The sequence shown here is derived from an EMBL/GenBank/DDBJ whole genome shotgun (WGS) entry which is preliminary data.</text>
</comment>
<feature type="domain" description="HEPN AbiJ-N-terminal" evidence="1">
    <location>
        <begin position="4"/>
        <end position="158"/>
    </location>
</feature>
<protein>
    <recommendedName>
        <fullName evidence="1">HEPN AbiJ-N-terminal domain-containing protein</fullName>
    </recommendedName>
</protein>
<dbReference type="AlphaFoldDB" id="A0A2T4DT53"/>
<dbReference type="EMBL" id="PYVU01000029">
    <property type="protein sequence ID" value="PTB96983.1"/>
    <property type="molecule type" value="Genomic_DNA"/>
</dbReference>
<name>A0A2T4DT53_9BACT</name>
<dbReference type="Proteomes" id="UP000240608">
    <property type="component" value="Unassembled WGS sequence"/>
</dbReference>
<evidence type="ECO:0000259" key="1">
    <source>
        <dbReference type="Pfam" id="PF18863"/>
    </source>
</evidence>
<organism evidence="2 3">
    <name type="scientific">Marivirga lumbricoides</name>
    <dbReference type="NCBI Taxonomy" id="1046115"/>
    <lineage>
        <taxon>Bacteria</taxon>
        <taxon>Pseudomonadati</taxon>
        <taxon>Bacteroidota</taxon>
        <taxon>Cytophagia</taxon>
        <taxon>Cytophagales</taxon>
        <taxon>Marivirgaceae</taxon>
        <taxon>Marivirga</taxon>
    </lineage>
</organism>
<dbReference type="InterPro" id="IPR049503">
    <property type="entry name" value="AbiJ_NTD4"/>
</dbReference>
<proteinExistence type="predicted"/>
<gene>
    <name evidence="2" type="ORF">C9994_05015</name>
</gene>
<evidence type="ECO:0000313" key="3">
    <source>
        <dbReference type="Proteomes" id="UP000240608"/>
    </source>
</evidence>
<evidence type="ECO:0000313" key="2">
    <source>
        <dbReference type="EMBL" id="PTB96983.1"/>
    </source>
</evidence>
<dbReference type="Pfam" id="PF18863">
    <property type="entry name" value="AbiJ_NTD4"/>
    <property type="match status" value="1"/>
</dbReference>